<reference evidence="10" key="1">
    <citation type="submission" date="2016-06" db="UniProtKB">
        <authorList>
            <consortium name="WormBaseParasite"/>
        </authorList>
    </citation>
    <scope>IDENTIFICATION</scope>
</reference>
<dbReference type="AlphaFoldDB" id="A0A183IMD4"/>
<dbReference type="InterPro" id="IPR011992">
    <property type="entry name" value="EF-hand-dom_pair"/>
</dbReference>
<feature type="domain" description="EF-hand" evidence="7">
    <location>
        <begin position="246"/>
        <end position="281"/>
    </location>
</feature>
<dbReference type="OrthoDB" id="26525at2759"/>
<dbReference type="Proteomes" id="UP000270296">
    <property type="component" value="Unassembled WGS sequence"/>
</dbReference>
<gene>
    <name evidence="8" type="ORF">SBAD_LOCUS4780</name>
</gene>
<dbReference type="PANTHER" id="PTHR46819">
    <property type="entry name" value="EF-HAND CALCIUM-BINDING DOMAIN-CONTAINING PROTEIN 7"/>
    <property type="match status" value="1"/>
</dbReference>
<keyword evidence="9" id="KW-1185">Reference proteome</keyword>
<dbReference type="WBParaSite" id="SBAD_0000497601-mRNA-1">
    <property type="protein sequence ID" value="SBAD_0000497601-mRNA-1"/>
    <property type="gene ID" value="SBAD_0000497601"/>
</dbReference>
<dbReference type="PROSITE" id="PS00018">
    <property type="entry name" value="EF_HAND_1"/>
    <property type="match status" value="1"/>
</dbReference>
<evidence type="ECO:0000259" key="7">
    <source>
        <dbReference type="PROSITE" id="PS50222"/>
    </source>
</evidence>
<dbReference type="GO" id="GO:0060170">
    <property type="term" value="C:ciliary membrane"/>
    <property type="evidence" value="ECO:0007669"/>
    <property type="project" value="TreeGrafter"/>
</dbReference>
<protein>
    <submittedName>
        <fullName evidence="10">Calmodulin</fullName>
    </submittedName>
</protein>
<feature type="domain" description="EF-hand" evidence="7">
    <location>
        <begin position="55"/>
        <end position="90"/>
    </location>
</feature>
<comment type="subcellular location">
    <subcellularLocation>
        <location evidence="1">Membrane</location>
    </subcellularLocation>
</comment>
<keyword evidence="5" id="KW-0472">Membrane</keyword>
<evidence type="ECO:0000256" key="2">
    <source>
        <dbReference type="ARBA" id="ARBA00022723"/>
    </source>
</evidence>
<dbReference type="SMART" id="SM00054">
    <property type="entry name" value="EFh"/>
    <property type="match status" value="2"/>
</dbReference>
<dbReference type="SUPFAM" id="SSF47473">
    <property type="entry name" value="EF-hand"/>
    <property type="match status" value="1"/>
</dbReference>
<reference evidence="8 9" key="2">
    <citation type="submission" date="2018-11" db="EMBL/GenBank/DDBJ databases">
        <authorList>
            <consortium name="Pathogen Informatics"/>
        </authorList>
    </citation>
    <scope>NUCLEOTIDE SEQUENCE [LARGE SCALE GENOMIC DNA]</scope>
</reference>
<evidence type="ECO:0000256" key="3">
    <source>
        <dbReference type="ARBA" id="ARBA00022737"/>
    </source>
</evidence>
<dbReference type="GO" id="GO:0098797">
    <property type="term" value="C:plasma membrane protein complex"/>
    <property type="evidence" value="ECO:0007669"/>
    <property type="project" value="TreeGrafter"/>
</dbReference>
<evidence type="ECO:0000313" key="10">
    <source>
        <dbReference type="WBParaSite" id="SBAD_0000497601-mRNA-1"/>
    </source>
</evidence>
<dbReference type="PROSITE" id="PS50222">
    <property type="entry name" value="EF_HAND_2"/>
    <property type="match status" value="2"/>
</dbReference>
<dbReference type="InterPro" id="IPR052266">
    <property type="entry name" value="Miro-EF-hand_domain"/>
</dbReference>
<dbReference type="InterPro" id="IPR002048">
    <property type="entry name" value="EF_hand_dom"/>
</dbReference>
<dbReference type="InterPro" id="IPR018247">
    <property type="entry name" value="EF_Hand_1_Ca_BS"/>
</dbReference>
<proteinExistence type="predicted"/>
<evidence type="ECO:0000313" key="9">
    <source>
        <dbReference type="Proteomes" id="UP000270296"/>
    </source>
</evidence>
<evidence type="ECO:0000256" key="5">
    <source>
        <dbReference type="ARBA" id="ARBA00023136"/>
    </source>
</evidence>
<dbReference type="PANTHER" id="PTHR46819:SF1">
    <property type="entry name" value="EF-HAND CALCIUM-BINDING DOMAIN-CONTAINING PROTEIN 7"/>
    <property type="match status" value="1"/>
</dbReference>
<organism evidence="10">
    <name type="scientific">Soboliphyme baturini</name>
    <dbReference type="NCBI Taxonomy" id="241478"/>
    <lineage>
        <taxon>Eukaryota</taxon>
        <taxon>Metazoa</taxon>
        <taxon>Ecdysozoa</taxon>
        <taxon>Nematoda</taxon>
        <taxon>Enoplea</taxon>
        <taxon>Dorylaimia</taxon>
        <taxon>Dioctophymatida</taxon>
        <taxon>Dioctophymatoidea</taxon>
        <taxon>Soboliphymatidae</taxon>
        <taxon>Soboliphyme</taxon>
    </lineage>
</organism>
<evidence type="ECO:0000256" key="4">
    <source>
        <dbReference type="ARBA" id="ARBA00022837"/>
    </source>
</evidence>
<name>A0A183IMD4_9BILA</name>
<keyword evidence="2" id="KW-0479">Metal-binding</keyword>
<keyword evidence="3" id="KW-0677">Repeat</keyword>
<dbReference type="Gene3D" id="1.10.238.10">
    <property type="entry name" value="EF-hand"/>
    <property type="match status" value="1"/>
</dbReference>
<evidence type="ECO:0000313" key="8">
    <source>
        <dbReference type="EMBL" id="VDP05385.1"/>
    </source>
</evidence>
<keyword evidence="4" id="KW-0106">Calcium</keyword>
<dbReference type="GO" id="GO:1903569">
    <property type="term" value="P:positive regulation of protein localization to ciliary membrane"/>
    <property type="evidence" value="ECO:0007669"/>
    <property type="project" value="TreeGrafter"/>
</dbReference>
<feature type="region of interest" description="Disordered" evidence="6">
    <location>
        <begin position="432"/>
        <end position="451"/>
    </location>
</feature>
<dbReference type="EMBL" id="UZAM01008540">
    <property type="protein sequence ID" value="VDP05385.1"/>
    <property type="molecule type" value="Genomic_DNA"/>
</dbReference>
<evidence type="ECO:0000256" key="1">
    <source>
        <dbReference type="ARBA" id="ARBA00004370"/>
    </source>
</evidence>
<evidence type="ECO:0000256" key="6">
    <source>
        <dbReference type="SAM" id="MobiDB-lite"/>
    </source>
</evidence>
<accession>A0A183IMD4</accession>
<sequence length="484" mass="54703">MSDVEAGAEKIIPKEVLSVLKLCGRSSKVCASNDLLLSSIDFKQLQDASQVVQELSADELRDKFRCLDYSGNGFLTLEQLMCVLRKFIKAAQQSSVGLQDLLERSIDEGHKADSDCKSVEKFGFFSFDVEGDMSILVCHRYELILATEQNVQISIRSLKEIGGLKLQRHCDVWLFVVDAAGNVVGFSDHGHENDSVYFSGVLSTGTYFILPFTSQCTFRPTKAKETGNNPNLFIIDANGALKLAKELRMVLMNIFDLCDLDGNGTISREEFDIYSLRTGDKRATDNEWQTIIDSFSSKNHELTLKGFLDLTQMEAEDSAGDTADMWTSLEAMGCNKSLEFDRIAPYRVCVSPEKDLVSFRVMDIQPWITIYKNAILRYFFENAHYLLSDQSLDVYLFKTRRLAASDVSLRCIIDVQEPSKFKFSESIPYPKVAPAQSVQERGRKSPTPIDPDFLEFLNEAKRKKGEKKLAEFEEMRKKLSNKPL</sequence>
<dbReference type="GO" id="GO:0005509">
    <property type="term" value="F:calcium ion binding"/>
    <property type="evidence" value="ECO:0007669"/>
    <property type="project" value="InterPro"/>
</dbReference>